<sequence length="111" mass="11995">MSQLTFCAIALFLLSLAAGDPSSAAWAAVLPTRHCHANSSTYCCRETPLLAPVPPPILLYSVSVAHSDIRIRRANLPNSRFLRQNPVKSRGRTSSCAQSAGVTDTLYHELS</sequence>
<dbReference type="AlphaFoldDB" id="A0AAP0KFL8"/>
<proteinExistence type="predicted"/>
<dbReference type="Proteomes" id="UP001420932">
    <property type="component" value="Unassembled WGS sequence"/>
</dbReference>
<feature type="signal peptide" evidence="1">
    <location>
        <begin position="1"/>
        <end position="19"/>
    </location>
</feature>
<keyword evidence="1" id="KW-0732">Signal</keyword>
<evidence type="ECO:0000313" key="2">
    <source>
        <dbReference type="EMBL" id="KAK9150828.1"/>
    </source>
</evidence>
<evidence type="ECO:0000313" key="3">
    <source>
        <dbReference type="Proteomes" id="UP001420932"/>
    </source>
</evidence>
<protein>
    <submittedName>
        <fullName evidence="2">Uncharacterized protein</fullName>
    </submittedName>
</protein>
<feature type="chain" id="PRO_5042857470" evidence="1">
    <location>
        <begin position="20"/>
        <end position="111"/>
    </location>
</feature>
<gene>
    <name evidence="2" type="ORF">Syun_009137</name>
</gene>
<reference evidence="2 3" key="1">
    <citation type="submission" date="2024-01" db="EMBL/GenBank/DDBJ databases">
        <title>Genome assemblies of Stephania.</title>
        <authorList>
            <person name="Yang L."/>
        </authorList>
    </citation>
    <scope>NUCLEOTIDE SEQUENCE [LARGE SCALE GENOMIC DNA]</scope>
    <source>
        <strain evidence="2">YNDBR</strain>
        <tissue evidence="2">Leaf</tissue>
    </source>
</reference>
<dbReference type="EMBL" id="JBBNAF010000004">
    <property type="protein sequence ID" value="KAK9150828.1"/>
    <property type="molecule type" value="Genomic_DNA"/>
</dbReference>
<accession>A0AAP0KFL8</accession>
<keyword evidence="3" id="KW-1185">Reference proteome</keyword>
<evidence type="ECO:0000256" key="1">
    <source>
        <dbReference type="SAM" id="SignalP"/>
    </source>
</evidence>
<name>A0AAP0KFL8_9MAGN</name>
<organism evidence="2 3">
    <name type="scientific">Stephania yunnanensis</name>
    <dbReference type="NCBI Taxonomy" id="152371"/>
    <lineage>
        <taxon>Eukaryota</taxon>
        <taxon>Viridiplantae</taxon>
        <taxon>Streptophyta</taxon>
        <taxon>Embryophyta</taxon>
        <taxon>Tracheophyta</taxon>
        <taxon>Spermatophyta</taxon>
        <taxon>Magnoliopsida</taxon>
        <taxon>Ranunculales</taxon>
        <taxon>Menispermaceae</taxon>
        <taxon>Menispermoideae</taxon>
        <taxon>Cissampelideae</taxon>
        <taxon>Stephania</taxon>
    </lineage>
</organism>
<comment type="caution">
    <text evidence="2">The sequence shown here is derived from an EMBL/GenBank/DDBJ whole genome shotgun (WGS) entry which is preliminary data.</text>
</comment>